<dbReference type="InterPro" id="IPR023160">
    <property type="entry name" value="RNase_HII_hlx-loop-hlx_cap_dom"/>
</dbReference>
<dbReference type="GO" id="GO:0004523">
    <property type="term" value="F:RNA-DNA hybrid ribonuclease activity"/>
    <property type="evidence" value="ECO:0007669"/>
    <property type="project" value="UniProtKB-UniRule"/>
</dbReference>
<dbReference type="GO" id="GO:0032299">
    <property type="term" value="C:ribonuclease H2 complex"/>
    <property type="evidence" value="ECO:0007669"/>
    <property type="project" value="TreeGrafter"/>
</dbReference>
<dbReference type="PANTHER" id="PTHR10954">
    <property type="entry name" value="RIBONUCLEASE H2 SUBUNIT A"/>
    <property type="match status" value="1"/>
</dbReference>
<evidence type="ECO:0000256" key="3">
    <source>
        <dbReference type="ARBA" id="ARBA00004065"/>
    </source>
</evidence>
<evidence type="ECO:0000256" key="11">
    <source>
        <dbReference type="ARBA" id="ARBA00022759"/>
    </source>
</evidence>
<name>A0A497F1W2_9CREN</name>
<comment type="caution">
    <text evidence="17">The sequence shown here is derived from an EMBL/GenBank/DDBJ whole genome shotgun (WGS) entry which is preliminary data.</text>
</comment>
<organism evidence="17 18">
    <name type="scientific">Thermoproteota archaeon</name>
    <dbReference type="NCBI Taxonomy" id="2056631"/>
    <lineage>
        <taxon>Archaea</taxon>
        <taxon>Thermoproteota</taxon>
    </lineage>
</organism>
<dbReference type="SUPFAM" id="SSF53098">
    <property type="entry name" value="Ribonuclease H-like"/>
    <property type="match status" value="1"/>
</dbReference>
<dbReference type="InterPro" id="IPR004649">
    <property type="entry name" value="RNase_H2_suA"/>
</dbReference>
<keyword evidence="12 13" id="KW-0378">Hydrolase</keyword>
<evidence type="ECO:0000256" key="12">
    <source>
        <dbReference type="ARBA" id="ARBA00022801"/>
    </source>
</evidence>
<evidence type="ECO:0000256" key="15">
    <source>
        <dbReference type="RuleBase" id="RU003515"/>
    </source>
</evidence>
<dbReference type="FunFam" id="1.10.10.460:FF:000001">
    <property type="entry name" value="Ribonuclease"/>
    <property type="match status" value="1"/>
</dbReference>
<dbReference type="GO" id="GO:0003723">
    <property type="term" value="F:RNA binding"/>
    <property type="evidence" value="ECO:0007669"/>
    <property type="project" value="UniProtKB-UniRule"/>
</dbReference>
<evidence type="ECO:0000256" key="6">
    <source>
        <dbReference type="ARBA" id="ARBA00012180"/>
    </source>
</evidence>
<dbReference type="Gene3D" id="3.30.420.10">
    <property type="entry name" value="Ribonuclease H-like superfamily/Ribonuclease H"/>
    <property type="match status" value="1"/>
</dbReference>
<evidence type="ECO:0000256" key="2">
    <source>
        <dbReference type="ARBA" id="ARBA00001946"/>
    </source>
</evidence>
<keyword evidence="11 13" id="KW-0255">Endonuclease</keyword>
<dbReference type="EC" id="3.1.26.4" evidence="6 13"/>
<dbReference type="EMBL" id="QMQX01000031">
    <property type="protein sequence ID" value="RLE52880.1"/>
    <property type="molecule type" value="Genomic_DNA"/>
</dbReference>
<comment type="cofactor">
    <cofactor evidence="13">
        <name>Mn(2+)</name>
        <dbReference type="ChEBI" id="CHEBI:29035"/>
    </cofactor>
    <cofactor evidence="13">
        <name>Mg(2+)</name>
        <dbReference type="ChEBI" id="CHEBI:18420"/>
    </cofactor>
    <text evidence="13">Manganese or magnesium. Binds 1 divalent metal ion per monomer in the absence of substrate. May bind a second metal ion after substrate binding.</text>
</comment>
<dbReference type="Pfam" id="PF01351">
    <property type="entry name" value="RNase_HII"/>
    <property type="match status" value="1"/>
</dbReference>
<evidence type="ECO:0000256" key="10">
    <source>
        <dbReference type="ARBA" id="ARBA00022723"/>
    </source>
</evidence>
<comment type="function">
    <text evidence="3 13 15">Endonuclease that specifically degrades the RNA of RNA-DNA hybrids.</text>
</comment>
<evidence type="ECO:0000313" key="18">
    <source>
        <dbReference type="Proteomes" id="UP000272051"/>
    </source>
</evidence>
<evidence type="ECO:0000256" key="9">
    <source>
        <dbReference type="ARBA" id="ARBA00022722"/>
    </source>
</evidence>
<evidence type="ECO:0000256" key="5">
    <source>
        <dbReference type="ARBA" id="ARBA00007383"/>
    </source>
</evidence>
<evidence type="ECO:0000256" key="13">
    <source>
        <dbReference type="HAMAP-Rule" id="MF_00052"/>
    </source>
</evidence>
<comment type="caution">
    <text evidence="13 14">Lacks conserved residue(s) required for the propagation of feature annotation.</text>
</comment>
<evidence type="ECO:0000256" key="14">
    <source>
        <dbReference type="PROSITE-ProRule" id="PRU01319"/>
    </source>
</evidence>
<evidence type="ECO:0000259" key="16">
    <source>
        <dbReference type="PROSITE" id="PS51975"/>
    </source>
</evidence>
<dbReference type="InterPro" id="IPR020787">
    <property type="entry name" value="RNase_HII_arc"/>
</dbReference>
<dbReference type="GO" id="GO:0006298">
    <property type="term" value="P:mismatch repair"/>
    <property type="evidence" value="ECO:0007669"/>
    <property type="project" value="TreeGrafter"/>
</dbReference>
<dbReference type="NCBIfam" id="TIGR00729">
    <property type="entry name" value="ribonuclease HII"/>
    <property type="match status" value="1"/>
</dbReference>
<comment type="catalytic activity">
    <reaction evidence="1 13 15">
        <text>Endonucleolytic cleavage to 5'-phosphomonoester.</text>
        <dbReference type="EC" id="3.1.26.4"/>
    </reaction>
</comment>
<dbReference type="CDD" id="cd07180">
    <property type="entry name" value="RNase_HII_archaea_like"/>
    <property type="match status" value="1"/>
</dbReference>
<dbReference type="AlphaFoldDB" id="A0A497F1W2"/>
<reference evidence="17 18" key="1">
    <citation type="submission" date="2018-06" db="EMBL/GenBank/DDBJ databases">
        <title>Extensive metabolic versatility and redundancy in microbially diverse, dynamic hydrothermal sediments.</title>
        <authorList>
            <person name="Dombrowski N."/>
            <person name="Teske A."/>
            <person name="Baker B.J."/>
        </authorList>
    </citation>
    <scope>NUCLEOTIDE SEQUENCE [LARGE SCALE GENOMIC DNA]</scope>
    <source>
        <strain evidence="17">B34_G17</strain>
    </source>
</reference>
<accession>A0A497F1W2</accession>
<comment type="similarity">
    <text evidence="5 13 15">Belongs to the RNase HII family.</text>
</comment>
<protein>
    <recommendedName>
        <fullName evidence="7 13">Ribonuclease HII</fullName>
        <shortName evidence="13">RNase HII</shortName>
        <ecNumber evidence="6 13">3.1.26.4</ecNumber>
    </recommendedName>
</protein>
<feature type="binding site" evidence="13">
    <location>
        <position position="8"/>
    </location>
    <ligand>
        <name>a divalent metal cation</name>
        <dbReference type="ChEBI" id="CHEBI:60240"/>
    </ligand>
</feature>
<gene>
    <name evidence="13" type="primary">rnhB</name>
    <name evidence="17" type="ORF">DRJ33_02540</name>
</gene>
<keyword evidence="10 13" id="KW-0479">Metal-binding</keyword>
<dbReference type="GO" id="GO:0005737">
    <property type="term" value="C:cytoplasm"/>
    <property type="evidence" value="ECO:0007669"/>
    <property type="project" value="UniProtKB-SubCell"/>
</dbReference>
<dbReference type="InterPro" id="IPR001352">
    <property type="entry name" value="RNase_HII/HIII"/>
</dbReference>
<dbReference type="GO" id="GO:0043137">
    <property type="term" value="P:DNA replication, removal of RNA primer"/>
    <property type="evidence" value="ECO:0007669"/>
    <property type="project" value="TreeGrafter"/>
</dbReference>
<feature type="domain" description="RNase H type-2" evidence="16">
    <location>
        <begin position="2"/>
        <end position="213"/>
    </location>
</feature>
<evidence type="ECO:0000256" key="4">
    <source>
        <dbReference type="ARBA" id="ARBA00004496"/>
    </source>
</evidence>
<dbReference type="Proteomes" id="UP000272051">
    <property type="component" value="Unassembled WGS sequence"/>
</dbReference>
<dbReference type="PROSITE" id="PS51975">
    <property type="entry name" value="RNASE_H_2"/>
    <property type="match status" value="1"/>
</dbReference>
<comment type="subcellular location">
    <subcellularLocation>
        <location evidence="4 13">Cytoplasm</location>
    </subcellularLocation>
</comment>
<keyword evidence="9 13" id="KW-0540">Nuclease</keyword>
<comment type="cofactor">
    <cofactor evidence="2">
        <name>Mg(2+)</name>
        <dbReference type="ChEBI" id="CHEBI:18420"/>
    </cofactor>
</comment>
<evidence type="ECO:0000256" key="1">
    <source>
        <dbReference type="ARBA" id="ARBA00000077"/>
    </source>
</evidence>
<keyword evidence="13" id="KW-0464">Manganese</keyword>
<sequence length="217" mass="24441">MRVIAGIDEVGRGPVIGPMVIAGVSIASHDLEKLKLMGVKDSKKLTHPARIRLAEEIKKIAIRYELVEIPVEVIDRNLLKGVNLNMLEAKFMALIIEKLKPDEVYIGSVDVNADRFKKMIEQHLTKLSVKLNVSHHAEDEYPVVAAASILAKCRREEIINELKQRVGDFGSGYPHDPKTKEFLIKWVKEHGALPPFARKTWKTSKKALQLKLNEALI</sequence>
<dbReference type="InterPro" id="IPR012337">
    <property type="entry name" value="RNaseH-like_sf"/>
</dbReference>
<dbReference type="PANTHER" id="PTHR10954:SF23">
    <property type="entry name" value="RIBONUCLEASE"/>
    <property type="match status" value="1"/>
</dbReference>
<keyword evidence="8 13" id="KW-0963">Cytoplasm</keyword>
<evidence type="ECO:0000256" key="7">
    <source>
        <dbReference type="ARBA" id="ARBA00019179"/>
    </source>
</evidence>
<feature type="binding site" evidence="13">
    <location>
        <position position="9"/>
    </location>
    <ligand>
        <name>a divalent metal cation</name>
        <dbReference type="ChEBI" id="CHEBI:60240"/>
    </ligand>
</feature>
<evidence type="ECO:0000313" key="17">
    <source>
        <dbReference type="EMBL" id="RLE52880.1"/>
    </source>
</evidence>
<dbReference type="InterPro" id="IPR024567">
    <property type="entry name" value="RNase_HII/HIII_dom"/>
</dbReference>
<dbReference type="HAMAP" id="MF_00052_A">
    <property type="entry name" value="RNase_HII_A"/>
    <property type="match status" value="1"/>
</dbReference>
<evidence type="ECO:0000256" key="8">
    <source>
        <dbReference type="ARBA" id="ARBA00022490"/>
    </source>
</evidence>
<dbReference type="InterPro" id="IPR036397">
    <property type="entry name" value="RNaseH_sf"/>
</dbReference>
<proteinExistence type="inferred from homology"/>
<dbReference type="GO" id="GO:0030145">
    <property type="term" value="F:manganese ion binding"/>
    <property type="evidence" value="ECO:0007669"/>
    <property type="project" value="UniProtKB-UniRule"/>
</dbReference>
<dbReference type="Gene3D" id="1.10.10.460">
    <property type="entry name" value="Ribonuclease hii. Domain 2"/>
    <property type="match status" value="1"/>
</dbReference>